<keyword evidence="4" id="KW-1133">Transmembrane helix</keyword>
<dbReference type="GO" id="GO:0080019">
    <property type="term" value="F:alcohol-forming very long-chain fatty acyl-CoA reductase activity"/>
    <property type="evidence" value="ECO:0007669"/>
    <property type="project" value="InterPro"/>
</dbReference>
<dbReference type="FunFam" id="3.40.50.720:FF:000624">
    <property type="entry name" value="Fatty acyl-CoA reductase"/>
    <property type="match status" value="1"/>
</dbReference>
<feature type="non-terminal residue" evidence="8">
    <location>
        <position position="1"/>
    </location>
</feature>
<feature type="domain" description="Thioester reductase (TE)" evidence="7">
    <location>
        <begin position="107"/>
        <end position="377"/>
    </location>
</feature>
<feature type="transmembrane region" description="Helical" evidence="4">
    <location>
        <begin position="439"/>
        <end position="458"/>
    </location>
</feature>
<keyword evidence="2 4" id="KW-0444">Lipid biosynthesis</keyword>
<evidence type="ECO:0000256" key="5">
    <source>
        <dbReference type="SAM" id="MobiDB-lite"/>
    </source>
</evidence>
<evidence type="ECO:0000256" key="1">
    <source>
        <dbReference type="ARBA" id="ARBA00005928"/>
    </source>
</evidence>
<keyword evidence="4" id="KW-0472">Membrane</keyword>
<gene>
    <name evidence="8" type="primary">Dana\GF13460</name>
    <name evidence="8" type="synonym">dana_GLEANR_13474</name>
    <name evidence="8" type="ORF">GF13460</name>
</gene>
<comment type="similarity">
    <text evidence="1 4">Belongs to the fatty acyl-CoA reductase family.</text>
</comment>
<dbReference type="CDD" id="cd05236">
    <property type="entry name" value="FAR-N_SDR_e"/>
    <property type="match status" value="1"/>
</dbReference>
<feature type="region of interest" description="Disordered" evidence="5">
    <location>
        <begin position="63"/>
        <end position="84"/>
    </location>
</feature>
<dbReference type="InParanoid" id="B3MDK5"/>
<dbReference type="Proteomes" id="UP000007801">
    <property type="component" value="Unassembled WGS sequence"/>
</dbReference>
<feature type="domain" description="Fatty acyl-CoA reductase C-terminal" evidence="6">
    <location>
        <begin position="448"/>
        <end position="543"/>
    </location>
</feature>
<dbReference type="CDD" id="cd09071">
    <property type="entry name" value="FAR_C"/>
    <property type="match status" value="1"/>
</dbReference>
<dbReference type="InterPro" id="IPR026055">
    <property type="entry name" value="FAR"/>
</dbReference>
<name>B3MDK5_DROAN</name>
<evidence type="ECO:0000313" key="8">
    <source>
        <dbReference type="EMBL" id="EDV37468.2"/>
    </source>
</evidence>
<dbReference type="Gene3D" id="3.40.50.720">
    <property type="entry name" value="NAD(P)-binding Rossmann-like Domain"/>
    <property type="match status" value="1"/>
</dbReference>
<dbReference type="GO" id="GO:0102965">
    <property type="term" value="F:alcohol-forming long-chain fatty acyl-CoA reductase activity"/>
    <property type="evidence" value="ECO:0007669"/>
    <property type="project" value="UniProtKB-EC"/>
</dbReference>
<dbReference type="OrthoDB" id="429813at2759"/>
<dbReference type="eggNOG" id="KOG1221">
    <property type="taxonomic scope" value="Eukaryota"/>
</dbReference>
<dbReference type="PANTHER" id="PTHR11011">
    <property type="entry name" value="MALE STERILITY PROTEIN 2-RELATED"/>
    <property type="match status" value="1"/>
</dbReference>
<dbReference type="GeneID" id="6496299"/>
<dbReference type="STRING" id="7217.B3MDK5"/>
<evidence type="ECO:0000259" key="6">
    <source>
        <dbReference type="Pfam" id="PF03015"/>
    </source>
</evidence>
<dbReference type="AlphaFoldDB" id="B3MDK5"/>
<keyword evidence="4" id="KW-0521">NADP</keyword>
<keyword evidence="4" id="KW-0560">Oxidoreductase</keyword>
<reference evidence="8 9" key="1">
    <citation type="journal article" date="2007" name="Nature">
        <title>Evolution of genes and genomes on the Drosophila phylogeny.</title>
        <authorList>
            <consortium name="Drosophila 12 Genomes Consortium"/>
            <person name="Clark A.G."/>
            <person name="Eisen M.B."/>
            <person name="Smith D.R."/>
            <person name="Bergman C.M."/>
            <person name="Oliver B."/>
            <person name="Markow T.A."/>
            <person name="Kaufman T.C."/>
            <person name="Kellis M."/>
            <person name="Gelbart W."/>
            <person name="Iyer V.N."/>
            <person name="Pollard D.A."/>
            <person name="Sackton T.B."/>
            <person name="Larracuente A.M."/>
            <person name="Singh N.D."/>
            <person name="Abad J.P."/>
            <person name="Abt D.N."/>
            <person name="Adryan B."/>
            <person name="Aguade M."/>
            <person name="Akashi H."/>
            <person name="Anderson W.W."/>
            <person name="Aquadro C.F."/>
            <person name="Ardell D.H."/>
            <person name="Arguello R."/>
            <person name="Artieri C.G."/>
            <person name="Barbash D.A."/>
            <person name="Barker D."/>
            <person name="Barsanti P."/>
            <person name="Batterham P."/>
            <person name="Batzoglou S."/>
            <person name="Begun D."/>
            <person name="Bhutkar A."/>
            <person name="Blanco E."/>
            <person name="Bosak S.A."/>
            <person name="Bradley R.K."/>
            <person name="Brand A.D."/>
            <person name="Brent M.R."/>
            <person name="Brooks A.N."/>
            <person name="Brown R.H."/>
            <person name="Butlin R.K."/>
            <person name="Caggese C."/>
            <person name="Calvi B.R."/>
            <person name="Bernardo de Carvalho A."/>
            <person name="Caspi A."/>
            <person name="Castrezana S."/>
            <person name="Celniker S.E."/>
            <person name="Chang J.L."/>
            <person name="Chapple C."/>
            <person name="Chatterji S."/>
            <person name="Chinwalla A."/>
            <person name="Civetta A."/>
            <person name="Clifton S.W."/>
            <person name="Comeron J.M."/>
            <person name="Costello J.C."/>
            <person name="Coyne J.A."/>
            <person name="Daub J."/>
            <person name="David R.G."/>
            <person name="Delcher A.L."/>
            <person name="Delehaunty K."/>
            <person name="Do C.B."/>
            <person name="Ebling H."/>
            <person name="Edwards K."/>
            <person name="Eickbush T."/>
            <person name="Evans J.D."/>
            <person name="Filipski A."/>
            <person name="Findeiss S."/>
            <person name="Freyhult E."/>
            <person name="Fulton L."/>
            <person name="Fulton R."/>
            <person name="Garcia A.C."/>
            <person name="Gardiner A."/>
            <person name="Garfield D.A."/>
            <person name="Garvin B.E."/>
            <person name="Gibson G."/>
            <person name="Gilbert D."/>
            <person name="Gnerre S."/>
            <person name="Godfrey J."/>
            <person name="Good R."/>
            <person name="Gotea V."/>
            <person name="Gravely B."/>
            <person name="Greenberg A.J."/>
            <person name="Griffiths-Jones S."/>
            <person name="Gross S."/>
            <person name="Guigo R."/>
            <person name="Gustafson E.A."/>
            <person name="Haerty W."/>
            <person name="Hahn M.W."/>
            <person name="Halligan D.L."/>
            <person name="Halpern A.L."/>
            <person name="Halter G.M."/>
            <person name="Han M.V."/>
            <person name="Heger A."/>
            <person name="Hillier L."/>
            <person name="Hinrichs A.S."/>
            <person name="Holmes I."/>
            <person name="Hoskins R.A."/>
            <person name="Hubisz M.J."/>
            <person name="Hultmark D."/>
            <person name="Huntley M.A."/>
            <person name="Jaffe D.B."/>
            <person name="Jagadeeshan S."/>
            <person name="Jeck W.R."/>
            <person name="Johnson J."/>
            <person name="Jones C.D."/>
            <person name="Jordan W.C."/>
            <person name="Karpen G.H."/>
            <person name="Kataoka E."/>
            <person name="Keightley P.D."/>
            <person name="Kheradpour P."/>
            <person name="Kirkness E.F."/>
            <person name="Koerich L.B."/>
            <person name="Kristiansen K."/>
            <person name="Kudrna D."/>
            <person name="Kulathinal R.J."/>
            <person name="Kumar S."/>
            <person name="Kwok R."/>
            <person name="Lander E."/>
            <person name="Langley C.H."/>
            <person name="Lapoint R."/>
            <person name="Lazzaro B.P."/>
            <person name="Lee S.J."/>
            <person name="Levesque L."/>
            <person name="Li R."/>
            <person name="Lin C.F."/>
            <person name="Lin M.F."/>
            <person name="Lindblad-Toh K."/>
            <person name="Llopart A."/>
            <person name="Long M."/>
            <person name="Low L."/>
            <person name="Lozovsky E."/>
            <person name="Lu J."/>
            <person name="Luo M."/>
            <person name="Machado C.A."/>
            <person name="Makalowski W."/>
            <person name="Marzo M."/>
            <person name="Matsuda M."/>
            <person name="Matzkin L."/>
            <person name="McAllister B."/>
            <person name="McBride C.S."/>
            <person name="McKernan B."/>
            <person name="McKernan K."/>
            <person name="Mendez-Lago M."/>
            <person name="Minx P."/>
            <person name="Mollenhauer M.U."/>
            <person name="Montooth K."/>
            <person name="Mount S.M."/>
            <person name="Mu X."/>
            <person name="Myers E."/>
            <person name="Negre B."/>
            <person name="Newfeld S."/>
            <person name="Nielsen R."/>
            <person name="Noor M.A."/>
            <person name="O'Grady P."/>
            <person name="Pachter L."/>
            <person name="Papaceit M."/>
            <person name="Parisi M.J."/>
            <person name="Parisi M."/>
            <person name="Parts L."/>
            <person name="Pedersen J.S."/>
            <person name="Pesole G."/>
            <person name="Phillippy A.M."/>
            <person name="Ponting C.P."/>
            <person name="Pop M."/>
            <person name="Porcelli D."/>
            <person name="Powell J.R."/>
            <person name="Prohaska S."/>
            <person name="Pruitt K."/>
            <person name="Puig M."/>
            <person name="Quesneville H."/>
            <person name="Ram K.R."/>
            <person name="Rand D."/>
            <person name="Rasmussen M.D."/>
            <person name="Reed L.K."/>
            <person name="Reenan R."/>
            <person name="Reily A."/>
            <person name="Remington K.A."/>
            <person name="Rieger T.T."/>
            <person name="Ritchie M.G."/>
            <person name="Robin C."/>
            <person name="Rogers Y.H."/>
            <person name="Rohde C."/>
            <person name="Rozas J."/>
            <person name="Rubenfield M.J."/>
            <person name="Ruiz A."/>
            <person name="Russo S."/>
            <person name="Salzberg S.L."/>
            <person name="Sanchez-Gracia A."/>
            <person name="Saranga D.J."/>
            <person name="Sato H."/>
            <person name="Schaeffer S.W."/>
            <person name="Schatz M.C."/>
            <person name="Schlenke T."/>
            <person name="Schwartz R."/>
            <person name="Segarra C."/>
            <person name="Singh R.S."/>
            <person name="Sirot L."/>
            <person name="Sirota M."/>
            <person name="Sisneros N.B."/>
            <person name="Smith C.D."/>
            <person name="Smith T.F."/>
            <person name="Spieth J."/>
            <person name="Stage D.E."/>
            <person name="Stark A."/>
            <person name="Stephan W."/>
            <person name="Strausberg R.L."/>
            <person name="Strempel S."/>
            <person name="Sturgill D."/>
            <person name="Sutton G."/>
            <person name="Sutton G.G."/>
            <person name="Tao W."/>
            <person name="Teichmann S."/>
            <person name="Tobari Y.N."/>
            <person name="Tomimura Y."/>
            <person name="Tsolas J.M."/>
            <person name="Valente V.L."/>
            <person name="Venter E."/>
            <person name="Venter J.C."/>
            <person name="Vicario S."/>
            <person name="Vieira F.G."/>
            <person name="Vilella A.J."/>
            <person name="Villasante A."/>
            <person name="Walenz B."/>
            <person name="Wang J."/>
            <person name="Wasserman M."/>
            <person name="Watts T."/>
            <person name="Wilson D."/>
            <person name="Wilson R.K."/>
            <person name="Wing R.A."/>
            <person name="Wolfner M.F."/>
            <person name="Wong A."/>
            <person name="Wong G.K."/>
            <person name="Wu C.I."/>
            <person name="Wu G."/>
            <person name="Yamamoto D."/>
            <person name="Yang H.P."/>
            <person name="Yang S.P."/>
            <person name="Yorke J.A."/>
            <person name="Yoshida K."/>
            <person name="Zdobnov E."/>
            <person name="Zhang P."/>
            <person name="Zhang Y."/>
            <person name="Zimin A.V."/>
            <person name="Baldwin J."/>
            <person name="Abdouelleil A."/>
            <person name="Abdulkadir J."/>
            <person name="Abebe A."/>
            <person name="Abera B."/>
            <person name="Abreu J."/>
            <person name="Acer S.C."/>
            <person name="Aftuck L."/>
            <person name="Alexander A."/>
            <person name="An P."/>
            <person name="Anderson E."/>
            <person name="Anderson S."/>
            <person name="Arachi H."/>
            <person name="Azer M."/>
            <person name="Bachantsang P."/>
            <person name="Barry A."/>
            <person name="Bayul T."/>
            <person name="Berlin A."/>
            <person name="Bessette D."/>
            <person name="Bloom T."/>
            <person name="Blye J."/>
            <person name="Boguslavskiy L."/>
            <person name="Bonnet C."/>
            <person name="Boukhgalter B."/>
            <person name="Bourzgui I."/>
            <person name="Brown A."/>
            <person name="Cahill P."/>
            <person name="Channer S."/>
            <person name="Cheshatsang Y."/>
            <person name="Chuda L."/>
            <person name="Citroen M."/>
            <person name="Collymore A."/>
            <person name="Cooke P."/>
            <person name="Costello M."/>
            <person name="D'Aco K."/>
            <person name="Daza R."/>
            <person name="De Haan G."/>
            <person name="DeGray S."/>
            <person name="DeMaso C."/>
            <person name="Dhargay N."/>
            <person name="Dooley K."/>
            <person name="Dooley E."/>
            <person name="Doricent M."/>
            <person name="Dorje P."/>
            <person name="Dorjee K."/>
            <person name="Dupes A."/>
            <person name="Elong R."/>
            <person name="Falk J."/>
            <person name="Farina A."/>
            <person name="Faro S."/>
            <person name="Ferguson D."/>
            <person name="Fisher S."/>
            <person name="Foley C.D."/>
            <person name="Franke A."/>
            <person name="Friedrich D."/>
            <person name="Gadbois L."/>
            <person name="Gearin G."/>
            <person name="Gearin C.R."/>
            <person name="Giannoukos G."/>
            <person name="Goode T."/>
            <person name="Graham J."/>
            <person name="Grandbois E."/>
            <person name="Grewal S."/>
            <person name="Gyaltsen K."/>
            <person name="Hafez N."/>
            <person name="Hagos B."/>
            <person name="Hall J."/>
            <person name="Henson C."/>
            <person name="Hollinger A."/>
            <person name="Honan T."/>
            <person name="Huard M.D."/>
            <person name="Hughes L."/>
            <person name="Hurhula B."/>
            <person name="Husby M.E."/>
            <person name="Kamat A."/>
            <person name="Kanga B."/>
            <person name="Kashin S."/>
            <person name="Khazanovich D."/>
            <person name="Kisner P."/>
            <person name="Lance K."/>
            <person name="Lara M."/>
            <person name="Lee W."/>
            <person name="Lennon N."/>
            <person name="Letendre F."/>
            <person name="LeVine R."/>
            <person name="Lipovsky A."/>
            <person name="Liu X."/>
            <person name="Liu J."/>
            <person name="Liu S."/>
            <person name="Lokyitsang T."/>
            <person name="Lokyitsang Y."/>
            <person name="Lubonja R."/>
            <person name="Lui A."/>
            <person name="MacDonald P."/>
            <person name="Magnisalis V."/>
            <person name="Maru K."/>
            <person name="Matthews C."/>
            <person name="McCusker W."/>
            <person name="McDonough S."/>
            <person name="Mehta T."/>
            <person name="Meldrim J."/>
            <person name="Meneus L."/>
            <person name="Mihai O."/>
            <person name="Mihalev A."/>
            <person name="Mihova T."/>
            <person name="Mittelman R."/>
            <person name="Mlenga V."/>
            <person name="Montmayeur A."/>
            <person name="Mulrain L."/>
            <person name="Navidi A."/>
            <person name="Naylor J."/>
            <person name="Negash T."/>
            <person name="Nguyen T."/>
            <person name="Nguyen N."/>
            <person name="Nicol R."/>
            <person name="Norbu C."/>
            <person name="Norbu N."/>
            <person name="Novod N."/>
            <person name="O'Neill B."/>
            <person name="Osman S."/>
            <person name="Markiewicz E."/>
            <person name="Oyono O.L."/>
            <person name="Patti C."/>
            <person name="Phunkhang P."/>
            <person name="Pierre F."/>
            <person name="Priest M."/>
            <person name="Raghuraman S."/>
            <person name="Rege F."/>
            <person name="Reyes R."/>
            <person name="Rise C."/>
            <person name="Rogov P."/>
            <person name="Ross K."/>
            <person name="Ryan E."/>
            <person name="Settipalli S."/>
            <person name="Shea T."/>
            <person name="Sherpa N."/>
            <person name="Shi L."/>
            <person name="Shih D."/>
            <person name="Sparrow T."/>
            <person name="Spaulding J."/>
            <person name="Stalker J."/>
            <person name="Stange-Thomann N."/>
            <person name="Stavropoulos S."/>
            <person name="Stone C."/>
            <person name="Strader C."/>
            <person name="Tesfaye S."/>
            <person name="Thomson T."/>
            <person name="Thoulutsang Y."/>
            <person name="Thoulutsang D."/>
            <person name="Topham K."/>
            <person name="Topping I."/>
            <person name="Tsamla T."/>
            <person name="Vassiliev H."/>
            <person name="Vo A."/>
            <person name="Wangchuk T."/>
            <person name="Wangdi T."/>
            <person name="Weiand M."/>
            <person name="Wilkinson J."/>
            <person name="Wilson A."/>
            <person name="Yadav S."/>
            <person name="Young G."/>
            <person name="Yu Q."/>
            <person name="Zembek L."/>
            <person name="Zhong D."/>
            <person name="Zimmer A."/>
            <person name="Zwirko Z."/>
            <person name="Jaffe D.B."/>
            <person name="Alvarez P."/>
            <person name="Brockman W."/>
            <person name="Butler J."/>
            <person name="Chin C."/>
            <person name="Gnerre S."/>
            <person name="Grabherr M."/>
            <person name="Kleber M."/>
            <person name="Mauceli E."/>
            <person name="MacCallum I."/>
        </authorList>
    </citation>
    <scope>NUCLEOTIDE SEQUENCE [LARGE SCALE GENOMIC DNA]</scope>
    <source>
        <strain evidence="9">Tucson 14024-0371.13</strain>
    </source>
</reference>
<proteinExistence type="inferred from homology"/>
<evidence type="ECO:0000313" key="9">
    <source>
        <dbReference type="Proteomes" id="UP000007801"/>
    </source>
</evidence>
<evidence type="ECO:0000256" key="2">
    <source>
        <dbReference type="ARBA" id="ARBA00022516"/>
    </source>
</evidence>
<dbReference type="KEGG" id="dan:6496299"/>
<feature type="transmembrane region" description="Helical" evidence="4">
    <location>
        <begin position="583"/>
        <end position="599"/>
    </location>
</feature>
<evidence type="ECO:0000259" key="7">
    <source>
        <dbReference type="Pfam" id="PF07993"/>
    </source>
</evidence>
<keyword evidence="4" id="KW-0812">Transmembrane</keyword>
<dbReference type="InterPro" id="IPR033640">
    <property type="entry name" value="FAR_C"/>
</dbReference>
<keyword evidence="3 4" id="KW-0443">Lipid metabolism</keyword>
<dbReference type="HOGENOM" id="CLU_024661_0_2_1"/>
<dbReference type="InterPro" id="IPR036291">
    <property type="entry name" value="NAD(P)-bd_dom_sf"/>
</dbReference>
<comment type="function">
    <text evidence="4">Catalyzes the reduction of fatty acyl-CoA to fatty alcohols.</text>
</comment>
<dbReference type="GO" id="GO:0005777">
    <property type="term" value="C:peroxisome"/>
    <property type="evidence" value="ECO:0007669"/>
    <property type="project" value="TreeGrafter"/>
</dbReference>
<dbReference type="SMR" id="B3MDK5"/>
<comment type="catalytic activity">
    <reaction evidence="4">
        <text>a long-chain fatty acyl-CoA + 2 NADPH + 2 H(+) = a long-chain primary fatty alcohol + 2 NADP(+) + CoA</text>
        <dbReference type="Rhea" id="RHEA:52716"/>
        <dbReference type="ChEBI" id="CHEBI:15378"/>
        <dbReference type="ChEBI" id="CHEBI:57287"/>
        <dbReference type="ChEBI" id="CHEBI:57783"/>
        <dbReference type="ChEBI" id="CHEBI:58349"/>
        <dbReference type="ChEBI" id="CHEBI:77396"/>
        <dbReference type="ChEBI" id="CHEBI:83139"/>
        <dbReference type="EC" id="1.2.1.84"/>
    </reaction>
</comment>
<dbReference type="Pfam" id="PF07993">
    <property type="entry name" value="NAD_binding_4"/>
    <property type="match status" value="1"/>
</dbReference>
<evidence type="ECO:0000256" key="3">
    <source>
        <dbReference type="ARBA" id="ARBA00023098"/>
    </source>
</evidence>
<dbReference type="EC" id="1.2.1.84" evidence="4"/>
<dbReference type="EMBL" id="CH902619">
    <property type="protein sequence ID" value="EDV37468.2"/>
    <property type="molecule type" value="Genomic_DNA"/>
</dbReference>
<sequence length="600" mass="68039">NTTRLLLLSDQCHLPPASHPPLSPISLVLDRSIFLLAQPIATLSSKLAPPTNLEPYTMAVITEHGGTTSPPENNNSIVANGKPRNTRQQLSTALTIPEFFAHKNIFVTGGTGFLGTVLIEALLDTHPNIGTIYVLVRGKRKFDASERIRRLLQKPIFEKYSEKTLAKVVPVVGELSEPNFGFGPELLQELIDNVNVIYHSAATIKFSSPLRTAIRTNLTGTMRTIELAKLVKHLAAYIYCSTAFCNSNNRGLISEEVYKSQFDPYDMMKMAEDDSAWEDFTDQKCKGYIRDHPNTYTFTKNLSENLLMAEMSGLPAAIVRPSIVYGTLEHPMKGWVGNANSGHLGFLAGFVKGIFRTMCGSANAVIDIIPCDYVINSSLVMGWYVGTRQLEQPEIIHCTSGEVNPLTLSEFCTIINDSVERHPPNSFVWKPATKLRNGWRYNLFFYLFHLLPAMVFIIPEKLFGIGMPQHTAYEYMRVFQKGTKAFDYFLDKDFRYSLKNALRISSIMHDSDRKRYNFDASQCDWSEFIDRCLIGIRRFYFKESAVTTEWHRNYWKVFNFLYYAGYAVIFAVLFFALTPFLGLQIGLTLTVLIWGFLVWL</sequence>
<dbReference type="SUPFAM" id="SSF51735">
    <property type="entry name" value="NAD(P)-binding Rossmann-fold domains"/>
    <property type="match status" value="1"/>
</dbReference>
<dbReference type="PANTHER" id="PTHR11011:SF116">
    <property type="entry name" value="FATTY ACYL-COA REDUCTASE CG5065-RELATED"/>
    <property type="match status" value="1"/>
</dbReference>
<dbReference type="FunCoup" id="B3MDK5">
    <property type="interactions" value="9"/>
</dbReference>
<dbReference type="GO" id="GO:0035336">
    <property type="term" value="P:long-chain fatty-acyl-CoA metabolic process"/>
    <property type="evidence" value="ECO:0007669"/>
    <property type="project" value="TreeGrafter"/>
</dbReference>
<feature type="compositionally biased region" description="Polar residues" evidence="5">
    <location>
        <begin position="65"/>
        <end position="78"/>
    </location>
</feature>
<protein>
    <recommendedName>
        <fullName evidence="4">Fatty acyl-CoA reductase</fullName>
        <ecNumber evidence="4">1.2.1.84</ecNumber>
    </recommendedName>
</protein>
<dbReference type="InterPro" id="IPR013120">
    <property type="entry name" value="FAR_NAD-bd"/>
</dbReference>
<evidence type="ECO:0000256" key="4">
    <source>
        <dbReference type="RuleBase" id="RU363097"/>
    </source>
</evidence>
<keyword evidence="9" id="KW-1185">Reference proteome</keyword>
<accession>B3MDK5</accession>
<organism evidence="8 9">
    <name type="scientific">Drosophila ananassae</name>
    <name type="common">Fruit fly</name>
    <dbReference type="NCBI Taxonomy" id="7217"/>
    <lineage>
        <taxon>Eukaryota</taxon>
        <taxon>Metazoa</taxon>
        <taxon>Ecdysozoa</taxon>
        <taxon>Arthropoda</taxon>
        <taxon>Hexapoda</taxon>
        <taxon>Insecta</taxon>
        <taxon>Pterygota</taxon>
        <taxon>Neoptera</taxon>
        <taxon>Endopterygota</taxon>
        <taxon>Diptera</taxon>
        <taxon>Brachycera</taxon>
        <taxon>Muscomorpha</taxon>
        <taxon>Ephydroidea</taxon>
        <taxon>Drosophilidae</taxon>
        <taxon>Drosophila</taxon>
        <taxon>Sophophora</taxon>
    </lineage>
</organism>
<feature type="transmembrane region" description="Helical" evidence="4">
    <location>
        <begin position="560"/>
        <end position="577"/>
    </location>
</feature>
<dbReference type="Pfam" id="PF03015">
    <property type="entry name" value="Sterile"/>
    <property type="match status" value="1"/>
</dbReference>